<accession>A0A0X8JMX4</accession>
<evidence type="ECO:0000313" key="1">
    <source>
        <dbReference type="EMBL" id="AMD91672.1"/>
    </source>
</evidence>
<gene>
    <name evidence="1" type="ORF">AXF15_00115</name>
</gene>
<name>A0A0X8JMX4_9BACT</name>
<proteinExistence type="predicted"/>
<evidence type="ECO:0000313" key="2">
    <source>
        <dbReference type="Proteomes" id="UP000063964"/>
    </source>
</evidence>
<dbReference type="AlphaFoldDB" id="A0A0X8JMX4"/>
<dbReference type="EMBL" id="CP014230">
    <property type="protein sequence ID" value="AMD91672.1"/>
    <property type="molecule type" value="Genomic_DNA"/>
</dbReference>
<protein>
    <submittedName>
        <fullName evidence="1">Uncharacterized protein</fullName>
    </submittedName>
</protein>
<dbReference type="KEGG" id="doa:AXF15_00115"/>
<dbReference type="Proteomes" id="UP000063964">
    <property type="component" value="Chromosome"/>
</dbReference>
<sequence>MQIGQSQRVGRQLPSFVSGHGVDGQIAGLKVGLDIRIFGNRVLLGSAQEDGNALSYPDQSRHLAAQGAFVAVYDHIVQVRRCKAAQLVADGSAHEIDVHVPPVAD</sequence>
<keyword evidence="2" id="KW-1185">Reference proteome</keyword>
<reference evidence="2" key="1">
    <citation type="submission" date="2016-02" db="EMBL/GenBank/DDBJ databases">
        <authorList>
            <person name="Holder M.E."/>
            <person name="Ajami N.J."/>
            <person name="Petrosino J.F."/>
        </authorList>
    </citation>
    <scope>NUCLEOTIDE SEQUENCE [LARGE SCALE GENOMIC DNA]</scope>
    <source>
        <strain evidence="2">DSM 12838</strain>
    </source>
</reference>
<organism evidence="1 2">
    <name type="scientific">Desulfomicrobium orale DSM 12838</name>
    <dbReference type="NCBI Taxonomy" id="888061"/>
    <lineage>
        <taxon>Bacteria</taxon>
        <taxon>Pseudomonadati</taxon>
        <taxon>Thermodesulfobacteriota</taxon>
        <taxon>Desulfovibrionia</taxon>
        <taxon>Desulfovibrionales</taxon>
        <taxon>Desulfomicrobiaceae</taxon>
        <taxon>Desulfomicrobium</taxon>
    </lineage>
</organism>